<keyword evidence="2" id="KW-1185">Reference proteome</keyword>
<gene>
    <name evidence="1" type="ORF">SAMN04488514_101601</name>
</gene>
<reference evidence="1 2" key="1">
    <citation type="submission" date="2016-10" db="EMBL/GenBank/DDBJ databases">
        <authorList>
            <person name="de Groot N.N."/>
        </authorList>
    </citation>
    <scope>NUCLEOTIDE SEQUENCE [LARGE SCALE GENOMIC DNA]</scope>
    <source>
        <strain evidence="1 2">DSM 19886</strain>
    </source>
</reference>
<dbReference type="RefSeq" id="WP_143017561.1">
    <property type="nucleotide sequence ID" value="NZ_FNGV01000001.1"/>
</dbReference>
<sequence length="146" mass="16620">MKRSTILFMLTVLMLLTACKFEGKIVQNPDSVEFTGSELFGRWILTSNIEDSENSKKLIIRKIDLKDDFSAEIEILDGIGYKTVPGNWKIKEKQKIGAKSFNISLKSDVVLTFDLDATHREIVSLSVKEVNNKKMLTSQKDSFEKE</sequence>
<protein>
    <recommendedName>
        <fullName evidence="3">Lipocalin-like domain-containing protein</fullName>
    </recommendedName>
</protein>
<dbReference type="OrthoDB" id="9898581at2"/>
<accession>A0A1G9JLF3</accession>
<name>A0A1G9JLF3_9FLAO</name>
<evidence type="ECO:0000313" key="2">
    <source>
        <dbReference type="Proteomes" id="UP000199440"/>
    </source>
</evidence>
<organism evidence="1 2">
    <name type="scientific">Kriegella aquimaris</name>
    <dbReference type="NCBI Taxonomy" id="192904"/>
    <lineage>
        <taxon>Bacteria</taxon>
        <taxon>Pseudomonadati</taxon>
        <taxon>Bacteroidota</taxon>
        <taxon>Flavobacteriia</taxon>
        <taxon>Flavobacteriales</taxon>
        <taxon>Flavobacteriaceae</taxon>
        <taxon>Kriegella</taxon>
    </lineage>
</organism>
<dbReference type="EMBL" id="FNGV01000001">
    <property type="protein sequence ID" value="SDL38096.1"/>
    <property type="molecule type" value="Genomic_DNA"/>
</dbReference>
<evidence type="ECO:0008006" key="3">
    <source>
        <dbReference type="Google" id="ProtNLM"/>
    </source>
</evidence>
<evidence type="ECO:0000313" key="1">
    <source>
        <dbReference type="EMBL" id="SDL38096.1"/>
    </source>
</evidence>
<dbReference type="AlphaFoldDB" id="A0A1G9JLF3"/>
<proteinExistence type="predicted"/>
<dbReference type="Proteomes" id="UP000199440">
    <property type="component" value="Unassembled WGS sequence"/>
</dbReference>
<dbReference type="STRING" id="192904.SAMN04488514_101601"/>
<dbReference type="PROSITE" id="PS51257">
    <property type="entry name" value="PROKAR_LIPOPROTEIN"/>
    <property type="match status" value="1"/>
</dbReference>